<accession>A0ABY9SAL8</accession>
<organism evidence="1 2">
    <name type="scientific">Buttiauxella selenatireducens</name>
    <dbReference type="NCBI Taxonomy" id="3073902"/>
    <lineage>
        <taxon>Bacteria</taxon>
        <taxon>Pseudomonadati</taxon>
        <taxon>Pseudomonadota</taxon>
        <taxon>Gammaproteobacteria</taxon>
        <taxon>Enterobacterales</taxon>
        <taxon>Enterobacteriaceae</taxon>
        <taxon>Buttiauxella</taxon>
    </lineage>
</organism>
<evidence type="ECO:0000313" key="2">
    <source>
        <dbReference type="Proteomes" id="UP001246690"/>
    </source>
</evidence>
<name>A0ABY9SAL8_9ENTR</name>
<dbReference type="EMBL" id="CP133838">
    <property type="protein sequence ID" value="WMY74575.1"/>
    <property type="molecule type" value="Genomic_DNA"/>
</dbReference>
<protein>
    <submittedName>
        <fullName evidence="1">Uncharacterized protein</fullName>
    </submittedName>
</protein>
<evidence type="ECO:0000313" key="1">
    <source>
        <dbReference type="EMBL" id="WMY74575.1"/>
    </source>
</evidence>
<gene>
    <name evidence="1" type="ORF">RHD99_00900</name>
</gene>
<dbReference type="RefSeq" id="WP_309877162.1">
    <property type="nucleotide sequence ID" value="NZ_CP133838.1"/>
</dbReference>
<sequence>MKRILLICPEFNGYEKIIEKELSRNHYVKLISYKEKDVFNLYGVHRYIYFILTNLAKVTRSSILFRLRYFYALKRSNLIDVVQSKLSKNERYDQTIIIKGFGFRPENIKLIKERFSLDIRLYQWDSHGFYPGIEKLYTECGKVFYFEKESKNNTIYLPNFWVKPIFKPKKTEDKRERVIYVGSFSFQRLFMLIAVRFKLRKHVQTLFSLYTQVRILRRLPFVTDKKISYNQLLSLYNDNKYVLELSNPGQSGLTQRIFDAVNFNDIIIVTTQKHKVLLVDSGISGDVVITIEDVHQGNMDISLLSSKNEIEKFHFYEISHWINTILYS</sequence>
<reference evidence="1 2" key="1">
    <citation type="submission" date="2023-09" db="EMBL/GenBank/DDBJ databases">
        <title>Buttiauxella selenatireducens sp. nov., isolated from the rhizosphere of Cardamine hupingshanesis.</title>
        <authorList>
            <person name="Zhang S."/>
            <person name="Xu Z."/>
            <person name="Wang H."/>
            <person name="Guo Y."/>
        </authorList>
    </citation>
    <scope>NUCLEOTIDE SEQUENCE [LARGE SCALE GENOMIC DNA]</scope>
    <source>
        <strain evidence="1 2">R73</strain>
    </source>
</reference>
<dbReference type="Proteomes" id="UP001246690">
    <property type="component" value="Chromosome"/>
</dbReference>
<proteinExistence type="predicted"/>
<keyword evidence="2" id="KW-1185">Reference proteome</keyword>